<name>A3BWD9_ORYSJ</name>
<protein>
    <submittedName>
        <fullName evidence="1">Uncharacterized protein</fullName>
    </submittedName>
</protein>
<dbReference type="EMBL" id="CM000146">
    <property type="protein sequence ID" value="EAZ43878.1"/>
    <property type="molecule type" value="Genomic_DNA"/>
</dbReference>
<dbReference type="Proteomes" id="UP000007752">
    <property type="component" value="Chromosome 9"/>
</dbReference>
<gene>
    <name evidence="1" type="ORF">OsJ_28499</name>
</gene>
<organism evidence="1">
    <name type="scientific">Oryza sativa subsp. japonica</name>
    <name type="common">Rice</name>
    <dbReference type="NCBI Taxonomy" id="39947"/>
    <lineage>
        <taxon>Eukaryota</taxon>
        <taxon>Viridiplantae</taxon>
        <taxon>Streptophyta</taxon>
        <taxon>Embryophyta</taxon>
        <taxon>Tracheophyta</taxon>
        <taxon>Spermatophyta</taxon>
        <taxon>Magnoliopsida</taxon>
        <taxon>Liliopsida</taxon>
        <taxon>Poales</taxon>
        <taxon>Poaceae</taxon>
        <taxon>BOP clade</taxon>
        <taxon>Oryzoideae</taxon>
        <taxon>Oryzeae</taxon>
        <taxon>Oryzinae</taxon>
        <taxon>Oryza</taxon>
        <taxon>Oryza sativa</taxon>
    </lineage>
</organism>
<evidence type="ECO:0000313" key="1">
    <source>
        <dbReference type="EMBL" id="EAZ43878.1"/>
    </source>
</evidence>
<proteinExistence type="predicted"/>
<dbReference type="AlphaFoldDB" id="A3BWD9"/>
<accession>A3BWD9</accession>
<reference evidence="1" key="1">
    <citation type="journal article" date="2005" name="PLoS Biol.">
        <title>The genomes of Oryza sativa: a history of duplications.</title>
        <authorList>
            <person name="Yu J."/>
            <person name="Wang J."/>
            <person name="Lin W."/>
            <person name="Li S."/>
            <person name="Li H."/>
            <person name="Zhou J."/>
            <person name="Ni P."/>
            <person name="Dong W."/>
            <person name="Hu S."/>
            <person name="Zeng C."/>
            <person name="Zhang J."/>
            <person name="Zhang Y."/>
            <person name="Li R."/>
            <person name="Xu Z."/>
            <person name="Li S."/>
            <person name="Li X."/>
            <person name="Zheng H."/>
            <person name="Cong L."/>
            <person name="Lin L."/>
            <person name="Yin J."/>
            <person name="Geng J."/>
            <person name="Li G."/>
            <person name="Shi J."/>
            <person name="Liu J."/>
            <person name="Lv H."/>
            <person name="Li J."/>
            <person name="Wang J."/>
            <person name="Deng Y."/>
            <person name="Ran L."/>
            <person name="Shi X."/>
            <person name="Wang X."/>
            <person name="Wu Q."/>
            <person name="Li C."/>
            <person name="Ren X."/>
            <person name="Wang J."/>
            <person name="Wang X."/>
            <person name="Li D."/>
            <person name="Liu D."/>
            <person name="Zhang X."/>
            <person name="Ji Z."/>
            <person name="Zhao W."/>
            <person name="Sun Y."/>
            <person name="Zhang Z."/>
            <person name="Bao J."/>
            <person name="Han Y."/>
            <person name="Dong L."/>
            <person name="Ji J."/>
            <person name="Chen P."/>
            <person name="Wu S."/>
            <person name="Liu J."/>
            <person name="Xiao Y."/>
            <person name="Bu D."/>
            <person name="Tan J."/>
            <person name="Yang L."/>
            <person name="Ye C."/>
            <person name="Zhang J."/>
            <person name="Xu J."/>
            <person name="Zhou Y."/>
            <person name="Yu Y."/>
            <person name="Zhang B."/>
            <person name="Zhuang S."/>
            <person name="Wei H."/>
            <person name="Liu B."/>
            <person name="Lei M."/>
            <person name="Yu H."/>
            <person name="Li Y."/>
            <person name="Xu H."/>
            <person name="Wei S."/>
            <person name="He X."/>
            <person name="Fang L."/>
            <person name="Zhang Z."/>
            <person name="Zhang Y."/>
            <person name="Huang X."/>
            <person name="Su Z."/>
            <person name="Tong W."/>
            <person name="Li J."/>
            <person name="Tong Z."/>
            <person name="Li S."/>
            <person name="Ye J."/>
            <person name="Wang L."/>
            <person name="Fang L."/>
            <person name="Lei T."/>
            <person name="Chen C."/>
            <person name="Chen H."/>
            <person name="Xu Z."/>
            <person name="Li H."/>
            <person name="Huang H."/>
            <person name="Zhang F."/>
            <person name="Xu H."/>
            <person name="Li N."/>
            <person name="Zhao C."/>
            <person name="Li S."/>
            <person name="Dong L."/>
            <person name="Huang Y."/>
            <person name="Li L."/>
            <person name="Xi Y."/>
            <person name="Qi Q."/>
            <person name="Li W."/>
            <person name="Zhang B."/>
            <person name="Hu W."/>
            <person name="Zhang Y."/>
            <person name="Tian X."/>
            <person name="Jiao Y."/>
            <person name="Liang X."/>
            <person name="Jin J."/>
            <person name="Gao L."/>
            <person name="Zheng W."/>
            <person name="Hao B."/>
            <person name="Liu S."/>
            <person name="Wang W."/>
            <person name="Yuan L."/>
            <person name="Cao M."/>
            <person name="McDermott J."/>
            <person name="Samudrala R."/>
            <person name="Wang J."/>
            <person name="Wong G.K."/>
            <person name="Yang H."/>
        </authorList>
    </citation>
    <scope>NUCLEOTIDE SEQUENCE [LARGE SCALE GENOMIC DNA]</scope>
</reference>
<reference evidence="1" key="2">
    <citation type="submission" date="2008-12" db="EMBL/GenBank/DDBJ databases">
        <title>Improved gene annotation of the rice (Oryza sativa) genomes.</title>
        <authorList>
            <person name="Wang J."/>
            <person name="Li R."/>
            <person name="Fan W."/>
            <person name="Huang Q."/>
            <person name="Zhang J."/>
            <person name="Zhou Y."/>
            <person name="Hu Y."/>
            <person name="Zi S."/>
            <person name="Li J."/>
            <person name="Ni P."/>
            <person name="Zheng H."/>
            <person name="Zhang Y."/>
            <person name="Zhao M."/>
            <person name="Hao Q."/>
            <person name="McDermott J."/>
            <person name="Samudrala R."/>
            <person name="Kristiansen K."/>
            <person name="Wong G.K.-S."/>
        </authorList>
    </citation>
    <scope>NUCLEOTIDE SEQUENCE</scope>
</reference>
<sequence>MVREVAESCVDGVVMEMVAAYCGRFYAAKPELAARRIEAIGFQVGHQLTESWSNIPKSIPLASAEQQATNYQTTSTSFNSRKPTMCKKWEEEEDEQQTGRVALTSCCSFVYMGLVAGATGTNTIEQWRLARTRCCGIQIR</sequence>